<name>A0A4S2MVK1_9PEZI</name>
<dbReference type="AlphaFoldDB" id="A0A4S2MVK1"/>
<reference evidence="2 3" key="1">
    <citation type="submission" date="2019-04" db="EMBL/GenBank/DDBJ databases">
        <title>Comparative genomics and transcriptomics to analyze fruiting body development in filamentous ascomycetes.</title>
        <authorList>
            <consortium name="DOE Joint Genome Institute"/>
            <person name="Lutkenhaus R."/>
            <person name="Traeger S."/>
            <person name="Breuer J."/>
            <person name="Kuo A."/>
            <person name="Lipzen A."/>
            <person name="Pangilinan J."/>
            <person name="Dilworth D."/>
            <person name="Sandor L."/>
            <person name="Poggeler S."/>
            <person name="Barry K."/>
            <person name="Grigoriev I.V."/>
            <person name="Nowrousian M."/>
        </authorList>
    </citation>
    <scope>NUCLEOTIDE SEQUENCE [LARGE SCALE GENOMIC DNA]</scope>
    <source>
        <strain evidence="2 3">CBS 389.68</strain>
    </source>
</reference>
<organism evidence="2 3">
    <name type="scientific">Ascodesmis nigricans</name>
    <dbReference type="NCBI Taxonomy" id="341454"/>
    <lineage>
        <taxon>Eukaryota</taxon>
        <taxon>Fungi</taxon>
        <taxon>Dikarya</taxon>
        <taxon>Ascomycota</taxon>
        <taxon>Pezizomycotina</taxon>
        <taxon>Pezizomycetes</taxon>
        <taxon>Pezizales</taxon>
        <taxon>Ascodesmidaceae</taxon>
        <taxon>Ascodesmis</taxon>
    </lineage>
</organism>
<dbReference type="Proteomes" id="UP000298138">
    <property type="component" value="Unassembled WGS sequence"/>
</dbReference>
<keyword evidence="3" id="KW-1185">Reference proteome</keyword>
<evidence type="ECO:0000259" key="1">
    <source>
        <dbReference type="Pfam" id="PF13679"/>
    </source>
</evidence>
<dbReference type="OrthoDB" id="10258156at2759"/>
<dbReference type="EMBL" id="ML220124">
    <property type="protein sequence ID" value="TGZ80611.1"/>
    <property type="molecule type" value="Genomic_DNA"/>
</dbReference>
<sequence length="506" mass="56627">MPPSQPLPYDTSRFSSPEEYVDSLLEFSRNPLLRLLCGGVHILDFFTKDRKDGASDDEPEDLYSAVLPEPWRAYLGKLEMDEVLELLLRTPVDQFSADVPDDLQWYIKEVRDHSLRREFARVEESKRAMKETRPGTERALYAGMKPKKVHEVEHFAAFVDDLVHSIPDPPISQILDYGSGQAYLSRTLAKKYSHNVLGLESRPNNIQVSLELDRRYDHLYAKSLLRSPSPTSTTPTGALTYLQTHITASSPLPPLDSENLLLISLHSCGNLLHHALHAFSTTPTVRAVALIGCCHNLLTERHGRTSKIPPSIHHPALTLRSPHPRVEALAAAADPSGFPISQRFFAENITLNITARSMAVQAPGNWTRDASAGFFRRHYYRALLQRVVCDLGIVDMSMPAVTIGSLRKRDYESFESYTVAAAVKMGWRLDDAVEKLGGGAASSTTSSKSYDILWSLMAFSASIVESLIVVDRWVFLGEVESVKERWVEVVFEYGESPRNLVVVGVR</sequence>
<dbReference type="PANTHER" id="PTHR12496:SF0">
    <property type="entry name" value="METHYLTRANSFERASE DOMAIN-CONTAINING PROTEIN"/>
    <property type="match status" value="1"/>
</dbReference>
<dbReference type="STRING" id="341454.A0A4S2MVK1"/>
<feature type="domain" description="Methyltransferase" evidence="1">
    <location>
        <begin position="147"/>
        <end position="300"/>
    </location>
</feature>
<dbReference type="InParanoid" id="A0A4S2MVK1"/>
<dbReference type="PANTHER" id="PTHR12496">
    <property type="entry name" value="CGI-41 METHYLTRANSFERASE"/>
    <property type="match status" value="1"/>
</dbReference>
<proteinExistence type="predicted"/>
<dbReference type="InterPro" id="IPR052220">
    <property type="entry name" value="METTL25"/>
</dbReference>
<accession>A0A4S2MVK1</accession>
<gene>
    <name evidence="2" type="ORF">EX30DRAFT_332139</name>
</gene>
<dbReference type="InterPro" id="IPR029063">
    <property type="entry name" value="SAM-dependent_MTases_sf"/>
</dbReference>
<evidence type="ECO:0000313" key="3">
    <source>
        <dbReference type="Proteomes" id="UP000298138"/>
    </source>
</evidence>
<protein>
    <recommendedName>
        <fullName evidence="1">Methyltransferase domain-containing protein</fullName>
    </recommendedName>
</protein>
<dbReference type="SUPFAM" id="SSF53335">
    <property type="entry name" value="S-adenosyl-L-methionine-dependent methyltransferases"/>
    <property type="match status" value="1"/>
</dbReference>
<evidence type="ECO:0000313" key="2">
    <source>
        <dbReference type="EMBL" id="TGZ80611.1"/>
    </source>
</evidence>
<dbReference type="InterPro" id="IPR025714">
    <property type="entry name" value="Methyltranfer_dom"/>
</dbReference>
<dbReference type="Pfam" id="PF13679">
    <property type="entry name" value="Methyltransf_32"/>
    <property type="match status" value="1"/>
</dbReference>